<reference evidence="5" key="2">
    <citation type="submission" date="2025-08" db="UniProtKB">
        <authorList>
            <consortium name="RefSeq"/>
        </authorList>
    </citation>
    <scope>IDENTIFICATION</scope>
    <source>
        <tissue evidence="5">Leaf</tissue>
    </source>
</reference>
<dbReference type="GO" id="GO:0016020">
    <property type="term" value="C:membrane"/>
    <property type="evidence" value="ECO:0007669"/>
    <property type="project" value="UniProtKB-SubCell"/>
</dbReference>
<evidence type="ECO:0000256" key="1">
    <source>
        <dbReference type="ARBA" id="ARBA00004170"/>
    </source>
</evidence>
<reference evidence="4" key="1">
    <citation type="journal article" date="2013" name="Genome Biol.">
        <title>Reference genomes and transcriptomes of Nicotiana sylvestris and Nicotiana tomentosiformis.</title>
        <authorList>
            <person name="Sierro N."/>
            <person name="Battey J.N."/>
            <person name="Ouadi S."/>
            <person name="Bovet L."/>
            <person name="Goepfert S."/>
            <person name="Bakaher N."/>
            <person name="Peitsch M.C."/>
            <person name="Ivanov N.V."/>
        </authorList>
    </citation>
    <scope>NUCLEOTIDE SEQUENCE [LARGE SCALE GENOMIC DNA]</scope>
</reference>
<dbReference type="Gene3D" id="3.30.70.100">
    <property type="match status" value="1"/>
</dbReference>
<dbReference type="AlphaFoldDB" id="A0A1U7W3L2"/>
<feature type="domain" description="HMA" evidence="3">
    <location>
        <begin position="31"/>
        <end position="70"/>
    </location>
</feature>
<dbReference type="InterPro" id="IPR036163">
    <property type="entry name" value="HMA_dom_sf"/>
</dbReference>
<keyword evidence="4" id="KW-1185">Reference proteome</keyword>
<proteinExistence type="predicted"/>
<evidence type="ECO:0000256" key="2">
    <source>
        <dbReference type="SAM" id="MobiDB-lite"/>
    </source>
</evidence>
<evidence type="ECO:0000313" key="4">
    <source>
        <dbReference type="Proteomes" id="UP000189701"/>
    </source>
</evidence>
<dbReference type="KEGG" id="nsy:104219813"/>
<dbReference type="RefSeq" id="XP_009768855.1">
    <property type="nucleotide sequence ID" value="XM_009770553.1"/>
</dbReference>
<evidence type="ECO:0000259" key="3">
    <source>
        <dbReference type="Pfam" id="PF00403"/>
    </source>
</evidence>
<comment type="subcellular location">
    <subcellularLocation>
        <location evidence="1">Membrane</location>
        <topology evidence="1">Peripheral membrane protein</topology>
    </subcellularLocation>
</comment>
<dbReference type="GO" id="GO:0046872">
    <property type="term" value="F:metal ion binding"/>
    <property type="evidence" value="ECO:0007669"/>
    <property type="project" value="InterPro"/>
</dbReference>
<feature type="compositionally biased region" description="Basic and acidic residues" evidence="2">
    <location>
        <begin position="171"/>
        <end position="184"/>
    </location>
</feature>
<evidence type="ECO:0000313" key="5">
    <source>
        <dbReference type="RefSeq" id="XP_009768855.1"/>
    </source>
</evidence>
<dbReference type="Proteomes" id="UP000189701">
    <property type="component" value="Unplaced"/>
</dbReference>
<dbReference type="GO" id="GO:0009626">
    <property type="term" value="P:plant-type hypersensitive response"/>
    <property type="evidence" value="ECO:0007669"/>
    <property type="project" value="UniProtKB-KW"/>
</dbReference>
<dbReference type="SUPFAM" id="SSF55008">
    <property type="entry name" value="HMA, heavy metal-associated domain"/>
    <property type="match status" value="1"/>
</dbReference>
<organism evidence="4 5">
    <name type="scientific">Nicotiana sylvestris</name>
    <name type="common">Wood tobacco</name>
    <name type="synonym">South American tobacco</name>
    <dbReference type="NCBI Taxonomy" id="4096"/>
    <lineage>
        <taxon>Eukaryota</taxon>
        <taxon>Viridiplantae</taxon>
        <taxon>Streptophyta</taxon>
        <taxon>Embryophyta</taxon>
        <taxon>Tracheophyta</taxon>
        <taxon>Spermatophyta</taxon>
        <taxon>Magnoliopsida</taxon>
        <taxon>eudicotyledons</taxon>
        <taxon>Gunneridae</taxon>
        <taxon>Pentapetalae</taxon>
        <taxon>asterids</taxon>
        <taxon>lamiids</taxon>
        <taxon>Solanales</taxon>
        <taxon>Solanaceae</taxon>
        <taxon>Nicotianoideae</taxon>
        <taxon>Nicotianeae</taxon>
        <taxon>Nicotiana</taxon>
    </lineage>
</organism>
<name>A0A1U7W3L2_NICSY</name>
<dbReference type="Pfam" id="PF00403">
    <property type="entry name" value="HMA"/>
    <property type="match status" value="1"/>
</dbReference>
<dbReference type="CDD" id="cd00371">
    <property type="entry name" value="HMA"/>
    <property type="match status" value="1"/>
</dbReference>
<dbReference type="GeneID" id="104219813"/>
<dbReference type="InterPro" id="IPR006121">
    <property type="entry name" value="HMA_dom"/>
</dbReference>
<protein>
    <submittedName>
        <fullName evidence="5">Uncharacterized protein LOC104219813</fullName>
    </submittedName>
</protein>
<accession>A0A1U7W3L2</accession>
<feature type="region of interest" description="Disordered" evidence="2">
    <location>
        <begin position="171"/>
        <end position="193"/>
    </location>
</feature>
<sequence length="296" mass="34879">MPPYPRAVLVSMEHEAPKPDCILQIEAIGCCDVCVKKLRKRILRLEGVYSVEIDRERRWVKIAGNVEQVMDYFTRRSGKLKNAKVIFYCSKEAKTDHKYHGKNYQTDQYTENTPMENQRESHVKNQAENNLPKETQNPNQYHCHQKNIPSDNCPMQTNTDNTRQRNYKREGENYNQDSSHHTTGDHYVPNDHYAPRKDWVHQVENYAPPPPKEDKYRSVRVDDRECRCEFHAWKRQGSSSSSSSGSGRFVFDHRVPRADMRSASARWFREELPPFYGYHEPFMPLPRPLPGPFSYR</sequence>
<gene>
    <name evidence="5" type="primary">LOC104219813</name>
</gene>